<feature type="binding site" evidence="12">
    <location>
        <position position="229"/>
    </location>
    <ligand>
        <name>substrate</name>
    </ligand>
</feature>
<feature type="binding site" evidence="13">
    <location>
        <position position="218"/>
    </location>
    <ligand>
        <name>Ca(2+)</name>
        <dbReference type="ChEBI" id="CHEBI:29108"/>
    </ligand>
</feature>
<feature type="binding site" evidence="12">
    <location>
        <position position="329"/>
    </location>
    <ligand>
        <name>substrate</name>
    </ligand>
</feature>
<feature type="binding site" evidence="13">
    <location>
        <position position="186"/>
    </location>
    <ligand>
        <name>Ca(2+)</name>
        <dbReference type="ChEBI" id="CHEBI:29108"/>
    </ligand>
</feature>
<feature type="domain" description="Fumarylacetoacetase N-terminal" evidence="15">
    <location>
        <begin position="17"/>
        <end position="102"/>
    </location>
</feature>
<dbReference type="GO" id="GO:0004334">
    <property type="term" value="F:fumarylacetoacetase activity"/>
    <property type="evidence" value="ECO:0007669"/>
    <property type="project" value="UniProtKB-EC"/>
</dbReference>
<dbReference type="GO" id="GO:0046872">
    <property type="term" value="F:metal ion binding"/>
    <property type="evidence" value="ECO:0007669"/>
    <property type="project" value="UniProtKB-KW"/>
</dbReference>
<keyword evidence="6 16" id="KW-0378">Hydrolase</keyword>
<dbReference type="GO" id="GO:0006572">
    <property type="term" value="P:L-tyrosine catabolic process"/>
    <property type="evidence" value="ECO:0007669"/>
    <property type="project" value="UniProtKB-KW"/>
</dbReference>
<dbReference type="InterPro" id="IPR005959">
    <property type="entry name" value="Fumarylacetoacetase"/>
</dbReference>
<dbReference type="AlphaFoldDB" id="A0A1H5HZ43"/>
<dbReference type="FunFam" id="3.90.850.10:FF:000011">
    <property type="entry name" value="Fumarylacetoacetase"/>
    <property type="match status" value="1"/>
</dbReference>
<dbReference type="EC" id="3.7.1.2" evidence="4"/>
<evidence type="ECO:0000256" key="3">
    <source>
        <dbReference type="ARBA" id="ARBA00004782"/>
    </source>
</evidence>
<evidence type="ECO:0000256" key="13">
    <source>
        <dbReference type="PIRSR" id="PIRSR605959-3"/>
    </source>
</evidence>
<reference evidence="17" key="1">
    <citation type="submission" date="2016-10" db="EMBL/GenBank/DDBJ databases">
        <authorList>
            <person name="Varghese N."/>
            <person name="Submissions S."/>
        </authorList>
    </citation>
    <scope>NUCLEOTIDE SEQUENCE [LARGE SCALE GENOMIC DNA]</scope>
    <source>
        <strain evidence="17">DSM 45237</strain>
    </source>
</reference>
<dbReference type="SUPFAM" id="SSF56529">
    <property type="entry name" value="FAH"/>
    <property type="match status" value="1"/>
</dbReference>
<feature type="binding site" evidence="13">
    <location>
        <position position="238"/>
    </location>
    <ligand>
        <name>Mg(2+)</name>
        <dbReference type="ChEBI" id="CHEBI:18420"/>
    </ligand>
</feature>
<feature type="domain" description="Fumarylacetoacetase-like C-terminal" evidence="14">
    <location>
        <begin position="109"/>
        <end position="378"/>
    </location>
</feature>
<comment type="cofactor">
    <cofactor evidence="1 13">
        <name>Ca(2+)</name>
        <dbReference type="ChEBI" id="CHEBI:29108"/>
    </cofactor>
</comment>
<feature type="binding site" evidence="12">
    <location>
        <position position="112"/>
    </location>
    <ligand>
        <name>substrate</name>
    </ligand>
</feature>
<evidence type="ECO:0000256" key="2">
    <source>
        <dbReference type="ARBA" id="ARBA00001946"/>
    </source>
</evidence>
<keyword evidence="7 13" id="KW-0106">Calcium</keyword>
<dbReference type="Pfam" id="PF09298">
    <property type="entry name" value="FAA_hydrolase_N"/>
    <property type="match status" value="1"/>
</dbReference>
<dbReference type="InterPro" id="IPR015377">
    <property type="entry name" value="Fumarylacetoacetase_N"/>
</dbReference>
<keyword evidence="10" id="KW-0585">Phenylalanine catabolism</keyword>
<feature type="binding site" evidence="13">
    <location>
        <position position="218"/>
    </location>
    <ligand>
        <name>Mg(2+)</name>
        <dbReference type="ChEBI" id="CHEBI:18420"/>
    </ligand>
</feature>
<keyword evidence="8 13" id="KW-0460">Magnesium</keyword>
<evidence type="ECO:0000256" key="4">
    <source>
        <dbReference type="ARBA" id="ARBA00012094"/>
    </source>
</evidence>
<evidence type="ECO:0000256" key="6">
    <source>
        <dbReference type="ARBA" id="ARBA00022801"/>
    </source>
</evidence>
<dbReference type="GO" id="GO:0006559">
    <property type="term" value="P:L-phenylalanine catabolic process"/>
    <property type="evidence" value="ECO:0007669"/>
    <property type="project" value="UniProtKB-UniPathway"/>
</dbReference>
<dbReference type="InterPro" id="IPR036663">
    <property type="entry name" value="Fumarylacetoacetase_C_sf"/>
</dbReference>
<feature type="binding site" evidence="12">
    <location>
        <position position="126"/>
    </location>
    <ligand>
        <name>substrate</name>
    </ligand>
</feature>
<dbReference type="Pfam" id="PF01557">
    <property type="entry name" value="FAA_hydrolase"/>
    <property type="match status" value="1"/>
</dbReference>
<gene>
    <name evidence="16" type="ORF">SAMN04488561_1007</name>
</gene>
<evidence type="ECO:0000256" key="12">
    <source>
        <dbReference type="PIRSR" id="PIRSR605959-2"/>
    </source>
</evidence>
<dbReference type="UniPathway" id="UPA00139">
    <property type="reaction ID" value="UER00341"/>
</dbReference>
<feature type="active site" description="Proton acceptor" evidence="11">
    <location>
        <position position="117"/>
    </location>
</feature>
<comment type="pathway">
    <text evidence="3">Amino-acid degradation; L-phenylalanine degradation; acetoacetate and fumarate from L-phenylalanine: step 6/6.</text>
</comment>
<dbReference type="SUPFAM" id="SSF63433">
    <property type="entry name" value="Fumarylacetoacetate hydrolase, FAH, N-terminal domain"/>
    <property type="match status" value="1"/>
</dbReference>
<dbReference type="Proteomes" id="UP000181980">
    <property type="component" value="Unassembled WGS sequence"/>
</dbReference>
<protein>
    <recommendedName>
        <fullName evidence="4">fumarylacetoacetase</fullName>
        <ecNumber evidence="4">3.7.1.2</ecNumber>
    </recommendedName>
</protein>
<feature type="binding site" evidence="12">
    <location>
        <position position="225"/>
    </location>
    <ligand>
        <name>substrate</name>
    </ligand>
</feature>
<evidence type="ECO:0000256" key="10">
    <source>
        <dbReference type="ARBA" id="ARBA00023232"/>
    </source>
</evidence>
<sequence length="394" mass="41370">MTWLALSDDDPFDAWTLPYGVFSVAGGSPRVGAAVGSWVLDLAPLAGADLFAHPTLNPFLAAGRPVWDAVRARLLELVTDPRHRDLVSPHLVPAADVTLRLPFEVADYVDFYASQTHAENVGRLFRPANPALPAAWRQLPIGYHGRAGTVVVSGTAVARPSGLRRAGGPGSPVEFGSSLRLDIEAEAGFVVGAPSALGSPVPVGAFEDHVFGMVLVNDWSARDIQAFEYVPLGPFLGKSFATSVSAWVVPLAALAHARVAPPPRSPAVASYLRDAEPWGLDVSFEVEWNGTVVSRPPLRSLYWTPAQMLAHLTVNGASLRTGDLYASGTISGPRPGGSGCFLELTWNGAEPVTLADGSSRAFLLDGDTVTIRATAPGPAGGRIALGEVTGTVHP</sequence>
<evidence type="ECO:0000313" key="17">
    <source>
        <dbReference type="Proteomes" id="UP000181980"/>
    </source>
</evidence>
<keyword evidence="9" id="KW-0828">Tyrosine catabolism</keyword>
<dbReference type="RefSeq" id="WP_216094370.1">
    <property type="nucleotide sequence ID" value="NZ_FNUC01000003.1"/>
</dbReference>
<evidence type="ECO:0000256" key="8">
    <source>
        <dbReference type="ARBA" id="ARBA00022842"/>
    </source>
</evidence>
<dbReference type="Gene3D" id="2.30.30.230">
    <property type="entry name" value="Fumarylacetoacetase, N-terminal domain"/>
    <property type="match status" value="1"/>
</dbReference>
<dbReference type="NCBIfam" id="TIGR01266">
    <property type="entry name" value="fum_ac_acetase"/>
    <property type="match status" value="1"/>
</dbReference>
<evidence type="ECO:0000259" key="14">
    <source>
        <dbReference type="Pfam" id="PF01557"/>
    </source>
</evidence>
<feature type="binding site" evidence="13">
    <location>
        <position position="110"/>
    </location>
    <ligand>
        <name>Ca(2+)</name>
        <dbReference type="ChEBI" id="CHEBI:29108"/>
    </ligand>
</feature>
<evidence type="ECO:0000313" key="16">
    <source>
        <dbReference type="EMBL" id="SEE33104.1"/>
    </source>
</evidence>
<proteinExistence type="predicted"/>
<accession>A0A1H5HZ43</accession>
<dbReference type="InterPro" id="IPR011234">
    <property type="entry name" value="Fumarylacetoacetase-like_C"/>
</dbReference>
<feature type="binding site" evidence="13">
    <location>
        <position position="184"/>
    </location>
    <ligand>
        <name>Ca(2+)</name>
        <dbReference type="ChEBI" id="CHEBI:29108"/>
    </ligand>
</feature>
<keyword evidence="5 13" id="KW-0479">Metal-binding</keyword>
<dbReference type="EMBL" id="FNUC01000003">
    <property type="protein sequence ID" value="SEE33104.1"/>
    <property type="molecule type" value="Genomic_DNA"/>
</dbReference>
<organism evidence="16 17">
    <name type="scientific">Jiangella alba</name>
    <dbReference type="NCBI Taxonomy" id="561176"/>
    <lineage>
        <taxon>Bacteria</taxon>
        <taxon>Bacillati</taxon>
        <taxon>Actinomycetota</taxon>
        <taxon>Actinomycetes</taxon>
        <taxon>Jiangellales</taxon>
        <taxon>Jiangellaceae</taxon>
        <taxon>Jiangella</taxon>
    </lineage>
</organism>
<evidence type="ECO:0000256" key="11">
    <source>
        <dbReference type="PIRSR" id="PIRSR605959-1"/>
    </source>
</evidence>
<evidence type="ECO:0000256" key="5">
    <source>
        <dbReference type="ARBA" id="ARBA00022723"/>
    </source>
</evidence>
<dbReference type="Gene3D" id="3.90.850.10">
    <property type="entry name" value="Fumarylacetoacetase-like, C-terminal domain"/>
    <property type="match status" value="1"/>
</dbReference>
<name>A0A1H5HZ43_9ACTN</name>
<evidence type="ECO:0000259" key="15">
    <source>
        <dbReference type="Pfam" id="PF09298"/>
    </source>
</evidence>
<dbReference type="PANTHER" id="PTHR43069">
    <property type="entry name" value="FUMARYLACETOACETASE"/>
    <property type="match status" value="1"/>
</dbReference>
<dbReference type="GO" id="GO:1902000">
    <property type="term" value="P:homogentisate catabolic process"/>
    <property type="evidence" value="ECO:0007669"/>
    <property type="project" value="TreeGrafter"/>
</dbReference>
<dbReference type="InterPro" id="IPR036462">
    <property type="entry name" value="Fumarylacetoacetase_N_sf"/>
</dbReference>
<evidence type="ECO:0000256" key="9">
    <source>
        <dbReference type="ARBA" id="ARBA00022878"/>
    </source>
</evidence>
<dbReference type="PANTHER" id="PTHR43069:SF2">
    <property type="entry name" value="FUMARYLACETOACETASE"/>
    <property type="match status" value="1"/>
</dbReference>
<evidence type="ECO:0000256" key="1">
    <source>
        <dbReference type="ARBA" id="ARBA00001913"/>
    </source>
</evidence>
<feature type="binding site" evidence="13">
    <location>
        <position position="242"/>
    </location>
    <ligand>
        <name>Mg(2+)</name>
        <dbReference type="ChEBI" id="CHEBI:18420"/>
    </ligand>
</feature>
<keyword evidence="17" id="KW-1185">Reference proteome</keyword>
<evidence type="ECO:0000256" key="7">
    <source>
        <dbReference type="ARBA" id="ARBA00022837"/>
    </source>
</evidence>
<comment type="cofactor">
    <cofactor evidence="2 13">
        <name>Mg(2+)</name>
        <dbReference type="ChEBI" id="CHEBI:18420"/>
    </cofactor>
</comment>
<dbReference type="STRING" id="561176.SAMN04488561_1007"/>